<evidence type="ECO:0000256" key="7">
    <source>
        <dbReference type="ARBA" id="ARBA00023268"/>
    </source>
</evidence>
<dbReference type="Gene3D" id="3.90.25.10">
    <property type="entry name" value="UDP-galactose 4-epimerase, domain 1"/>
    <property type="match status" value="1"/>
</dbReference>
<evidence type="ECO:0000256" key="1">
    <source>
        <dbReference type="ARBA" id="ARBA00004883"/>
    </source>
</evidence>
<evidence type="ECO:0000256" key="3">
    <source>
        <dbReference type="ARBA" id="ARBA00012371"/>
    </source>
</evidence>
<feature type="binding site" evidence="9">
    <location>
        <position position="214"/>
    </location>
    <ligand>
        <name>substrate</name>
    </ligand>
</feature>
<dbReference type="UniPathway" id="UPA00128">
    <property type="reaction ID" value="UER00191"/>
</dbReference>
<dbReference type="Gene3D" id="3.40.50.720">
    <property type="entry name" value="NAD(P)-binding Rossmann-like Domain"/>
    <property type="match status" value="1"/>
</dbReference>
<dbReference type="GO" id="GO:0050577">
    <property type="term" value="F:GDP-L-fucose synthase activity"/>
    <property type="evidence" value="ECO:0007669"/>
    <property type="project" value="UniProtKB-UniRule"/>
</dbReference>
<feature type="binding site" evidence="9">
    <location>
        <position position="207"/>
    </location>
    <ligand>
        <name>substrate</name>
    </ligand>
</feature>
<keyword evidence="7 9" id="KW-0511">Multifunctional enzyme</keyword>
<sequence>MAYEMNKKDSIFIAGHKGMVGSAIMRALQNKGYSNIITATRQELDLRDAKSVEIFFNQHSPDYVFLAAAKVGGIQANMQYPGDFLYDNLMIQNNVIYQSNKSGVKKLAFLGSSCIYPKDCPQPIKEEYLMTGPLEPTNEGYALAKIAGLRLAQYYHKQYGLNCINPMPCNLYGTNDSFDPDNSHVLSALVRKFVDATDENKKEEVLWGSGIARREFMHVDDLSQAVLFLVEEWDSPEIINVGCGTDISIKELAELIANKVEYTGRIVWDTNMPDGMLKKCLDVSKLQSLGFYPSITLENGIDQVITEYRNLKLEGAKQ</sequence>
<dbReference type="EMBL" id="CAJHIS010000003">
    <property type="protein sequence ID" value="CAD6491953.1"/>
    <property type="molecule type" value="Genomic_DNA"/>
</dbReference>
<feature type="site" description="Important for catalytic activity" evidence="9">
    <location>
        <position position="114"/>
    </location>
</feature>
<comment type="catalytic activity">
    <reaction evidence="8 9">
        <text>GDP-beta-L-fucose + NADP(+) = GDP-4-dehydro-alpha-D-rhamnose + NADPH + H(+)</text>
        <dbReference type="Rhea" id="RHEA:18885"/>
        <dbReference type="ChEBI" id="CHEBI:15378"/>
        <dbReference type="ChEBI" id="CHEBI:57273"/>
        <dbReference type="ChEBI" id="CHEBI:57783"/>
        <dbReference type="ChEBI" id="CHEBI:57964"/>
        <dbReference type="ChEBI" id="CHEBI:58349"/>
        <dbReference type="EC" id="1.1.1.271"/>
    </reaction>
</comment>
<protein>
    <recommendedName>
        <fullName evidence="3 9">GDP-L-fucose synthase</fullName>
        <ecNumber evidence="3 9">1.1.1.271</ecNumber>
    </recommendedName>
    <alternativeName>
        <fullName evidence="9">GDP-4-keto-6-deoxy-D-mannose-3,5-epimerase-4-reductase</fullName>
    </alternativeName>
</protein>
<dbReference type="CDD" id="cd05239">
    <property type="entry name" value="GDP_FS_SDR_e"/>
    <property type="match status" value="1"/>
</dbReference>
<keyword evidence="4 9" id="KW-0521">NADP</keyword>
<dbReference type="InterPro" id="IPR028614">
    <property type="entry name" value="GDP_fucose/colitose_synth"/>
</dbReference>
<evidence type="ECO:0000256" key="6">
    <source>
        <dbReference type="ARBA" id="ARBA00023235"/>
    </source>
</evidence>
<evidence type="ECO:0000313" key="11">
    <source>
        <dbReference type="EMBL" id="CAD6491953.1"/>
    </source>
</evidence>
<reference evidence="11" key="1">
    <citation type="submission" date="2020-10" db="EMBL/GenBank/DDBJ databases">
        <authorList>
            <person name="Hahn C.J."/>
            <person name="Laso-Perez R."/>
            <person name="Vulcano F."/>
            <person name="Vaziourakis K.-M."/>
            <person name="Stokke R."/>
            <person name="Steen I.H."/>
            <person name="Teske A."/>
            <person name="Boetius A."/>
            <person name="Liebeke M."/>
            <person name="Amann R."/>
            <person name="Knittel K."/>
        </authorList>
    </citation>
    <scope>NUCLEOTIDE SEQUENCE</scope>
    <source>
        <strain evidence="11">Gfbio:e3339647-f889-4370-9287-4fb5cb688e4c:AG392D22_GoMArc1</strain>
    </source>
</reference>
<gene>
    <name evidence="11" type="primary">fcl_3</name>
    <name evidence="9" type="synonym">fcl</name>
    <name evidence="11" type="ORF">EMLJLAPB_00202</name>
</gene>
<dbReference type="GO" id="GO:0016853">
    <property type="term" value="F:isomerase activity"/>
    <property type="evidence" value="ECO:0007669"/>
    <property type="project" value="UniProtKB-KW"/>
</dbReference>
<dbReference type="PANTHER" id="PTHR43238:SF1">
    <property type="entry name" value="GDP-L-FUCOSE SYNTHASE"/>
    <property type="match status" value="1"/>
</dbReference>
<accession>A0A811T8N2</accession>
<evidence type="ECO:0000256" key="2">
    <source>
        <dbReference type="ARBA" id="ARBA00005959"/>
    </source>
</evidence>
<feature type="binding site" evidence="9">
    <location>
        <position position="145"/>
    </location>
    <ligand>
        <name>NADP(+)</name>
        <dbReference type="ChEBI" id="CHEBI:58349"/>
    </ligand>
</feature>
<feature type="binding site" evidence="9">
    <location>
        <begin position="168"/>
        <end position="171"/>
    </location>
    <ligand>
        <name>NADP(+)</name>
        <dbReference type="ChEBI" id="CHEBI:58349"/>
    </ligand>
</feature>
<proteinExistence type="inferred from homology"/>
<dbReference type="PANTHER" id="PTHR43238">
    <property type="entry name" value="GDP-L-FUCOSE SYNTHASE"/>
    <property type="match status" value="1"/>
</dbReference>
<dbReference type="Proteomes" id="UP000634805">
    <property type="component" value="Unassembled WGS sequence"/>
</dbReference>
<dbReference type="EC" id="1.1.1.271" evidence="3 9"/>
<dbReference type="InterPro" id="IPR001509">
    <property type="entry name" value="Epimerase_deHydtase"/>
</dbReference>
<comment type="function">
    <text evidence="9">Catalyzes the two-step NADP-dependent conversion of GDP-4-dehydro-6-deoxy-D-mannose to GDP-fucose, involving an epimerase and a reductase reaction.</text>
</comment>
<evidence type="ECO:0000313" key="12">
    <source>
        <dbReference type="Proteomes" id="UP000634805"/>
    </source>
</evidence>
<feature type="site" description="Important for catalytic activity" evidence="9">
    <location>
        <position position="112"/>
    </location>
</feature>
<dbReference type="SUPFAM" id="SSF51735">
    <property type="entry name" value="NAD(P)-binding Rossmann-fold domains"/>
    <property type="match status" value="1"/>
</dbReference>
<dbReference type="GO" id="GO:0070401">
    <property type="term" value="F:NADP+ binding"/>
    <property type="evidence" value="ECO:0007669"/>
    <property type="project" value="UniProtKB-UniRule"/>
</dbReference>
<evidence type="ECO:0000259" key="10">
    <source>
        <dbReference type="Pfam" id="PF01370"/>
    </source>
</evidence>
<keyword evidence="6 9" id="KW-0413">Isomerase</keyword>
<dbReference type="Pfam" id="PF01370">
    <property type="entry name" value="Epimerase"/>
    <property type="match status" value="1"/>
</dbReference>
<feature type="active site" description="Proton donor/acceptor" evidence="9">
    <location>
        <position position="141"/>
    </location>
</feature>
<keyword evidence="5 9" id="KW-0560">Oxidoreductase</keyword>
<comment type="similarity">
    <text evidence="2 9">Belongs to the NAD(P)-dependent epimerase/dehydratase family. Fucose synthase subfamily.</text>
</comment>
<dbReference type="InterPro" id="IPR036291">
    <property type="entry name" value="NAD(P)-bd_dom_sf"/>
</dbReference>
<dbReference type="GO" id="GO:0042351">
    <property type="term" value="P:'de novo' GDP-L-fucose biosynthetic process"/>
    <property type="evidence" value="ECO:0007669"/>
    <property type="project" value="UniProtKB-UniRule"/>
</dbReference>
<feature type="binding site" evidence="9">
    <location>
        <begin position="110"/>
        <end position="113"/>
    </location>
    <ligand>
        <name>NADP(+)</name>
        <dbReference type="ChEBI" id="CHEBI:58349"/>
    </ligand>
</feature>
<evidence type="ECO:0000256" key="9">
    <source>
        <dbReference type="HAMAP-Rule" id="MF_00956"/>
    </source>
</evidence>
<evidence type="ECO:0000256" key="4">
    <source>
        <dbReference type="ARBA" id="ARBA00022857"/>
    </source>
</evidence>
<organism evidence="11 12">
    <name type="scientific">Candidatus Argoarchaeum ethanivorans</name>
    <dbReference type="NCBI Taxonomy" id="2608793"/>
    <lineage>
        <taxon>Archaea</taxon>
        <taxon>Methanobacteriati</taxon>
        <taxon>Methanobacteriota</taxon>
        <taxon>Stenosarchaea group</taxon>
        <taxon>Methanomicrobia</taxon>
        <taxon>Methanosarcinales</taxon>
        <taxon>Methanosarcinales incertae sedis</taxon>
        <taxon>GOM Arc I cluster</taxon>
        <taxon>Candidatus Argoarchaeum</taxon>
    </lineage>
</organism>
<comment type="caution">
    <text evidence="11">The sequence shown here is derived from an EMBL/GenBank/DDBJ whole genome shotgun (WGS) entry which is preliminary data.</text>
</comment>
<feature type="binding site" evidence="9">
    <location>
        <position position="192"/>
    </location>
    <ligand>
        <name>substrate</name>
    </ligand>
</feature>
<feature type="binding site" evidence="9">
    <location>
        <position position="274"/>
    </location>
    <ligand>
        <name>substrate</name>
    </ligand>
</feature>
<dbReference type="HAMAP" id="MF_00956">
    <property type="entry name" value="GDP_fucose_synth"/>
    <property type="match status" value="1"/>
</dbReference>
<feature type="binding site" evidence="9">
    <location>
        <begin position="15"/>
        <end position="21"/>
    </location>
    <ligand>
        <name>NADP(+)</name>
        <dbReference type="ChEBI" id="CHEBI:58349"/>
    </ligand>
</feature>
<name>A0A811T8N2_9EURY</name>
<dbReference type="FunFam" id="3.40.50.720:FF:000101">
    <property type="entry name" value="GDP-L-fucose synthase"/>
    <property type="match status" value="1"/>
</dbReference>
<evidence type="ECO:0000256" key="8">
    <source>
        <dbReference type="ARBA" id="ARBA00051935"/>
    </source>
</evidence>
<evidence type="ECO:0000256" key="5">
    <source>
        <dbReference type="ARBA" id="ARBA00023002"/>
    </source>
</evidence>
<feature type="domain" description="NAD-dependent epimerase/dehydratase" evidence="10">
    <location>
        <begin position="11"/>
        <end position="242"/>
    </location>
</feature>
<dbReference type="AlphaFoldDB" id="A0A811T8N2"/>
<feature type="binding site" evidence="9">
    <location>
        <position position="184"/>
    </location>
    <ligand>
        <name>NADP(+)</name>
        <dbReference type="ChEBI" id="CHEBI:58349"/>
    </ligand>
</feature>
<comment type="pathway">
    <text evidence="1 9">Nucleotide-sugar biosynthesis; GDP-L-fucose biosynthesis via de novo pathway; GDP-L-fucose from GDP-alpha-D-mannose: step 2/2.</text>
</comment>